<dbReference type="GO" id="GO:0016787">
    <property type="term" value="F:hydrolase activity"/>
    <property type="evidence" value="ECO:0007669"/>
    <property type="project" value="UniProtKB-KW"/>
</dbReference>
<dbReference type="InterPro" id="IPR003833">
    <property type="entry name" value="CT_C_D"/>
</dbReference>
<dbReference type="SMART" id="SM00796">
    <property type="entry name" value="AHS1"/>
    <property type="match status" value="1"/>
</dbReference>
<dbReference type="AlphaFoldDB" id="A0A162ETZ9"/>
<dbReference type="RefSeq" id="WP_061947781.1">
    <property type="nucleotide sequence ID" value="NZ_LTAO01000005.1"/>
</dbReference>
<dbReference type="OrthoDB" id="9778567at2"/>
<keyword evidence="6" id="KW-1185">Reference proteome</keyword>
<dbReference type="Proteomes" id="UP000075806">
    <property type="component" value="Unassembled WGS sequence"/>
</dbReference>
<evidence type="ECO:0000313" key="5">
    <source>
        <dbReference type="EMBL" id="KYG33723.1"/>
    </source>
</evidence>
<dbReference type="NCBIfam" id="TIGR00370">
    <property type="entry name" value="5-oxoprolinase subunit PxpB"/>
    <property type="match status" value="1"/>
</dbReference>
<accession>A0A162ETZ9</accession>
<dbReference type="STRING" id="519424.AZF04_15985"/>
<dbReference type="SUPFAM" id="SSF50891">
    <property type="entry name" value="Cyclophilin-like"/>
    <property type="match status" value="1"/>
</dbReference>
<dbReference type="SUPFAM" id="SSF160467">
    <property type="entry name" value="PH0987 N-terminal domain-like"/>
    <property type="match status" value="1"/>
</dbReference>
<keyword evidence="1" id="KW-0547">Nucleotide-binding</keyword>
<evidence type="ECO:0000256" key="2">
    <source>
        <dbReference type="ARBA" id="ARBA00022801"/>
    </source>
</evidence>
<dbReference type="InterPro" id="IPR029000">
    <property type="entry name" value="Cyclophilin-like_dom_sf"/>
</dbReference>
<dbReference type="EMBL" id="LTAO01000005">
    <property type="protein sequence ID" value="KYG33723.1"/>
    <property type="molecule type" value="Genomic_DNA"/>
</dbReference>
<dbReference type="Pfam" id="PF02682">
    <property type="entry name" value="CT_C_D"/>
    <property type="match status" value="1"/>
</dbReference>
<keyword evidence="3" id="KW-0067">ATP-binding</keyword>
<feature type="domain" description="Carboxyltransferase" evidence="4">
    <location>
        <begin position="4"/>
        <end position="205"/>
    </location>
</feature>
<proteinExistence type="predicted"/>
<name>A0A162ETZ9_9BACI</name>
<evidence type="ECO:0000256" key="1">
    <source>
        <dbReference type="ARBA" id="ARBA00022741"/>
    </source>
</evidence>
<sequence>MGLLDIEPLGERAIRIGFGEEVSLRTQQKIQVASKMLEEANFDFIEHSLPSYTALTIVYNPIKRCYSEVKKALNETLKEIEISQLERPPYVEIPVCYGENFGPDLQDVADYHAITQKEVIDWHSKQIYPIFMIGFAPGFPYLGGLIPELYTPRLSNPRTHVEAGSVGIGGKQTGIYPVSSPGGWRIIGRTPVSLFNKEKEPPVILQAGMFLKFQPIDLEEYKKLKALVEQDEYQLNIQSISLEEIESKTIIID</sequence>
<organism evidence="5 6">
    <name type="scientific">Alkalihalobacillus trypoxylicola</name>
    <dbReference type="NCBI Taxonomy" id="519424"/>
    <lineage>
        <taxon>Bacteria</taxon>
        <taxon>Bacillati</taxon>
        <taxon>Bacillota</taxon>
        <taxon>Bacilli</taxon>
        <taxon>Bacillales</taxon>
        <taxon>Bacillaceae</taxon>
        <taxon>Alkalihalobacillus</taxon>
    </lineage>
</organism>
<dbReference type="PANTHER" id="PTHR34698:SF2">
    <property type="entry name" value="5-OXOPROLINASE SUBUNIT B"/>
    <property type="match status" value="1"/>
</dbReference>
<comment type="caution">
    <text evidence="5">The sequence shown here is derived from an EMBL/GenBank/DDBJ whole genome shotgun (WGS) entry which is preliminary data.</text>
</comment>
<dbReference type="PANTHER" id="PTHR34698">
    <property type="entry name" value="5-OXOPROLINASE SUBUNIT B"/>
    <property type="match status" value="1"/>
</dbReference>
<dbReference type="Gene3D" id="3.30.1360.40">
    <property type="match status" value="1"/>
</dbReference>
<evidence type="ECO:0000259" key="4">
    <source>
        <dbReference type="SMART" id="SM00796"/>
    </source>
</evidence>
<gene>
    <name evidence="5" type="ORF">AZF04_15985</name>
</gene>
<evidence type="ECO:0000256" key="3">
    <source>
        <dbReference type="ARBA" id="ARBA00022840"/>
    </source>
</evidence>
<dbReference type="InterPro" id="IPR010016">
    <property type="entry name" value="PxpB"/>
</dbReference>
<keyword evidence="2" id="KW-0378">Hydrolase</keyword>
<reference evidence="5" key="1">
    <citation type="submission" date="2016-02" db="EMBL/GenBank/DDBJ databases">
        <title>Genome sequence of Bacillus trypoxylicola KCTC 13244(T).</title>
        <authorList>
            <person name="Jeong H."/>
            <person name="Park S.-H."/>
            <person name="Choi S.-K."/>
        </authorList>
    </citation>
    <scope>NUCLEOTIDE SEQUENCE [LARGE SCALE GENOMIC DNA]</scope>
    <source>
        <strain evidence="5">KCTC 13244</strain>
    </source>
</reference>
<evidence type="ECO:0000313" key="6">
    <source>
        <dbReference type="Proteomes" id="UP000075806"/>
    </source>
</evidence>
<dbReference type="GO" id="GO:0005524">
    <property type="term" value="F:ATP binding"/>
    <property type="evidence" value="ECO:0007669"/>
    <property type="project" value="UniProtKB-KW"/>
</dbReference>
<protein>
    <recommendedName>
        <fullName evidence="4">Carboxyltransferase domain-containing protein</fullName>
    </recommendedName>
</protein>
<dbReference type="Gene3D" id="2.40.100.10">
    <property type="entry name" value="Cyclophilin-like"/>
    <property type="match status" value="1"/>
</dbReference>